<accession>A0A6C0AYB0</accession>
<sequence length="186" mass="22558">MSKRCSCFATSTSRICRKPFTFIIQGKKFCHVHAKYEFNKYARLIQKIWIGYKARRIIKNVYAHLPDELQKKVIFFVRENYLIKKHHHNVIHKILDSKLDREWFLSLINNIRSSNIVYQHKNLDKVAHIYYLFTKYFTIAPYEKIVLLGTSMFEFKYNGHQLIDTLPFKNKYFTLIMMNKYYNLIL</sequence>
<name>A0A6C0AYB0_9ZZZZ</name>
<organism evidence="1">
    <name type="scientific">viral metagenome</name>
    <dbReference type="NCBI Taxonomy" id="1070528"/>
    <lineage>
        <taxon>unclassified sequences</taxon>
        <taxon>metagenomes</taxon>
        <taxon>organismal metagenomes</taxon>
    </lineage>
</organism>
<dbReference type="EMBL" id="MN738812">
    <property type="protein sequence ID" value="QHS84768.1"/>
    <property type="molecule type" value="Genomic_DNA"/>
</dbReference>
<dbReference type="AlphaFoldDB" id="A0A6C0AYB0"/>
<protein>
    <submittedName>
        <fullName evidence="1">Uncharacterized protein</fullName>
    </submittedName>
</protein>
<proteinExistence type="predicted"/>
<evidence type="ECO:0000313" key="1">
    <source>
        <dbReference type="EMBL" id="QHS84768.1"/>
    </source>
</evidence>
<reference evidence="1" key="1">
    <citation type="journal article" date="2020" name="Nature">
        <title>Giant virus diversity and host interactions through global metagenomics.</title>
        <authorList>
            <person name="Schulz F."/>
            <person name="Roux S."/>
            <person name="Paez-Espino D."/>
            <person name="Jungbluth S."/>
            <person name="Walsh D.A."/>
            <person name="Denef V.J."/>
            <person name="McMahon K.D."/>
            <person name="Konstantinidis K.T."/>
            <person name="Eloe-Fadrosh E.A."/>
            <person name="Kyrpides N.C."/>
            <person name="Woyke T."/>
        </authorList>
    </citation>
    <scope>NUCLEOTIDE SEQUENCE</scope>
    <source>
        <strain evidence="1">GVMAG-S-ERX556022-25</strain>
    </source>
</reference>